<evidence type="ECO:0000313" key="10">
    <source>
        <dbReference type="EMBL" id="BAB06096.1"/>
    </source>
</evidence>
<dbReference type="KEGG" id="bha:BH1338"/>
<dbReference type="PIR" id="C84088">
    <property type="entry name" value="C84088"/>
</dbReference>
<evidence type="ECO:0000313" key="15">
    <source>
        <dbReference type="EMBL" id="BAB06641.1"/>
    </source>
</evidence>
<dbReference type="KEGG" id="bha:BH0954"/>
<dbReference type="EMBL" id="BA000004">
    <property type="protein sequence ID" value="BAB05682.1"/>
    <property type="molecule type" value="Genomic_DNA"/>
</dbReference>
<evidence type="ECO:0000313" key="21">
    <source>
        <dbReference type="Proteomes" id="UP000001258"/>
    </source>
</evidence>
<dbReference type="KEGG" id="bha:BH2922"/>
<evidence type="ECO:0000313" key="6">
    <source>
        <dbReference type="EMBL" id="BAB05057.1"/>
    </source>
</evidence>
<dbReference type="RefSeq" id="WP_010897126.1">
    <property type="nucleotide sequence ID" value="NC_002570.2"/>
</dbReference>
<dbReference type="KEGG" id="bha:BH2641"/>
<reference evidence="20" key="8">
    <citation type="journal article" date="2000" name="Extremophiles">
        <title>Analysis of the genome of an alkaliphilic Bacillus strain from an industrial point of view.</title>
        <authorList>
            <person name="Takami H."/>
            <person name="Horikoshi K."/>
        </authorList>
    </citation>
    <scope>NUCLEOTIDE SEQUENCE</scope>
    <source>
        <strain evidence="20">C-125</strain>
    </source>
</reference>
<feature type="domain" description="Transposase IS204/IS1001/IS1096/IS1165 zinc-finger" evidence="3">
    <location>
        <begin position="35"/>
        <end position="79"/>
    </location>
</feature>
<gene>
    <name evidence="4" type="ordered locus">BH0954</name>
    <name evidence="5" type="ordered locus">BH1183</name>
    <name evidence="6" type="ordered locus">BH1338</name>
    <name evidence="7" type="ordered locus">BH1686</name>
    <name evidence="8" type="ordered locus">BH1963</name>
    <name evidence="9" type="ordered locus">BH2204</name>
    <name evidence="10" type="ordered locus">BH2377</name>
    <name evidence="11" type="ordered locus">BH2472</name>
    <name evidence="12" type="ordered locus">BH2477</name>
    <name evidence="13" type="ordered locus">BH2641</name>
    <name evidence="14" type="ordered locus">BH2651</name>
    <name evidence="15" type="ordered locus">BH2922</name>
    <name evidence="16" type="ordered locus">BH2978</name>
    <name evidence="17" type="ordered locus">BH3247</name>
    <name evidence="18" type="ordered locus">BH3409</name>
    <name evidence="19" type="ordered locus">BH3507</name>
    <name evidence="20" type="ordered locus">BH3565</name>
</gene>
<dbReference type="EMBL" id="BA000004">
    <property type="protein sequence ID" value="BAB05405.1"/>
    <property type="molecule type" value="Genomic_DNA"/>
</dbReference>
<dbReference type="NCBIfam" id="NF033550">
    <property type="entry name" value="transpos_ISL3"/>
    <property type="match status" value="1"/>
</dbReference>
<dbReference type="EMBL" id="BA000004">
    <property type="protein sequence ID" value="BAB06697.1"/>
    <property type="molecule type" value="Genomic_DNA"/>
</dbReference>
<name>Q9JWR1_HALH5</name>
<dbReference type="KEGG" id="bha:BH2204"/>
<dbReference type="EMBL" id="BA000004">
    <property type="protein sequence ID" value="BAB04902.1"/>
    <property type="molecule type" value="Genomic_DNA"/>
</dbReference>
<evidence type="ECO:0000313" key="9">
    <source>
        <dbReference type="EMBL" id="BAB05923.1"/>
    </source>
</evidence>
<dbReference type="InterPro" id="IPR029261">
    <property type="entry name" value="Transposase_Znf"/>
</dbReference>
<dbReference type="EMBL" id="BA000004">
    <property type="protein sequence ID" value="BAB06966.1"/>
    <property type="molecule type" value="Genomic_DNA"/>
</dbReference>
<reference evidence="20" key="2">
    <citation type="journal article" date="1999" name="Biosci. Biotechnol. Biochem.">
        <title>Reidentification of Facultatively Alkaliphilic Bacillus sp. C-125 to Bacillus halodurans.</title>
        <authorList>
            <person name="Takami H."/>
            <person name="Horikoshi K."/>
        </authorList>
    </citation>
    <scope>NUCLEOTIDE SEQUENCE</scope>
    <source>
        <strain evidence="20">C-125</strain>
    </source>
</reference>
<evidence type="ECO:0000313" key="13">
    <source>
        <dbReference type="EMBL" id="BAB06360.1"/>
    </source>
</evidence>
<protein>
    <submittedName>
        <fullName evidence="20">Transposase (02)</fullName>
    </submittedName>
</protein>
<evidence type="ECO:0000313" key="7">
    <source>
        <dbReference type="EMBL" id="BAB05405.1"/>
    </source>
</evidence>
<dbReference type="EMBL" id="BA000004">
    <property type="protein sequence ID" value="BAB05923.1"/>
    <property type="molecule type" value="Genomic_DNA"/>
</dbReference>
<dbReference type="EMBL" id="BA000004">
    <property type="protein sequence ID" value="BAB05057.1"/>
    <property type="molecule type" value="Genomic_DNA"/>
</dbReference>
<reference evidence="20" key="6">
    <citation type="journal article" date="1999" name="Extremophiles">
        <title>Genetic analysis of the chromosome of alkaliphilic Bacillus halodurans C-125.</title>
        <authorList>
            <person name="Takami H."/>
            <person name="Takaki Y."/>
            <person name="Nakasone K."/>
            <person name="Sakiyama T."/>
            <person name="Maeno G."/>
            <person name="Sasaki R."/>
            <person name="Fuji F."/>
            <person name="Hirama C."/>
            <person name="Masui N."/>
        </authorList>
    </citation>
    <scope>NUCLEOTIDE SEQUENCE</scope>
    <source>
        <strain evidence="20">C-125</strain>
    </source>
</reference>
<dbReference type="PIR" id="A83980">
    <property type="entry name" value="A83980"/>
</dbReference>
<evidence type="ECO:0000313" key="4">
    <source>
        <dbReference type="EMBL" id="BAB04673.1"/>
    </source>
</evidence>
<dbReference type="PANTHER" id="PTHR33498:SF1">
    <property type="entry name" value="TRANSPOSASE FOR INSERTION SEQUENCE ELEMENT IS1557"/>
    <property type="match status" value="1"/>
</dbReference>
<dbReference type="PIR" id="C83981">
    <property type="entry name" value="C83981"/>
</dbReference>
<dbReference type="PIR" id="B83769">
    <property type="entry name" value="B83769"/>
</dbReference>
<reference evidence="20" key="3">
    <citation type="journal article" date="1999" name="Biosci. Biotechnol. Biochem.">
        <title>Replication origin region of the chromosome of alkaliphilic Bacillus halodurans C-125.</title>
        <authorList>
            <person name="Takami H."/>
            <person name="Nakasone K."/>
            <person name="Masui N."/>
            <person name="Inoue A."/>
            <person name="Horikoshi K."/>
        </authorList>
    </citation>
    <scope>NUCLEOTIDE SEQUENCE</scope>
    <source>
        <strain evidence="20">C-125</strain>
    </source>
</reference>
<reference evidence="20 21" key="10">
    <citation type="journal article" date="2000" name="Nucleic Acids Res.">
        <title>Complete genome sequence of the alkaliphilic bacterium Bacillus halodurans and genomic sequence comparison with Bacillus subtilis.</title>
        <authorList>
            <person name="Takami H."/>
            <person name="Nakasone K."/>
            <person name="Takaki Y."/>
            <person name="Maeno G."/>
            <person name="Sasaki R."/>
            <person name="Masui N."/>
            <person name="Fuji F."/>
            <person name="Hirama C."/>
            <person name="Nakamura Y."/>
            <person name="Ogasawara N."/>
            <person name="Kuhara S."/>
            <person name="Horikoshi K."/>
        </authorList>
    </citation>
    <scope>NUCLEOTIDE SEQUENCE [LARGE SCALE GENOMIC DNA]</scope>
    <source>
        <strain evidence="21">ATCC BAA-125 / DSM 18197 / FERM 7344 / JCM 9153 / C-125</strain>
        <strain evidence="20">C-125</strain>
    </source>
</reference>
<reference evidence="20" key="1">
    <citation type="journal article" date="1999" name="Biosci. Biotechnol. Biochem.">
        <title>Sequence analysis of a 32-kb region including the major ribosomal protein gene clusters from alkaliphilic Bacillus sp. strain C-125.</title>
        <authorList>
            <person name="Takami H."/>
            <person name="Takaki Y."/>
            <person name="Nakasone K."/>
            <person name="Hirama C."/>
            <person name="Inoue A."/>
            <person name="Horikoshi K."/>
        </authorList>
    </citation>
    <scope>NUCLEOTIDE SEQUENCE</scope>
    <source>
        <strain evidence="20">C-125</strain>
    </source>
</reference>
<dbReference type="PIR" id="A84076">
    <property type="entry name" value="A84076"/>
</dbReference>
<dbReference type="AlphaFoldDB" id="Q9JWR1"/>
<dbReference type="EMBL" id="BA000004">
    <property type="protein sequence ID" value="BAB06096.1"/>
    <property type="molecule type" value="Genomic_DNA"/>
</dbReference>
<dbReference type="PIR" id="G84055">
    <property type="entry name" value="G84055"/>
</dbReference>
<feature type="domain" description="Transposase IS204/IS1001/IS1096/IS1165 DDE" evidence="1">
    <location>
        <begin position="150"/>
        <end position="390"/>
    </location>
</feature>
<dbReference type="EMBL" id="BA000004">
    <property type="protein sequence ID" value="BAB07226.1"/>
    <property type="molecule type" value="Genomic_DNA"/>
</dbReference>
<dbReference type="InterPro" id="IPR047951">
    <property type="entry name" value="Transpos_ISL3"/>
</dbReference>
<dbReference type="KEGG" id="bha:BH2651"/>
<dbReference type="PIR" id="B83817">
    <property type="entry name" value="B83817"/>
</dbReference>
<dbReference type="EMBL" id="BA000004">
    <property type="protein sequence ID" value="BAB06196.1"/>
    <property type="molecule type" value="Genomic_DNA"/>
</dbReference>
<dbReference type="KEGG" id="bha:BH1183"/>
<evidence type="ECO:0000313" key="8">
    <source>
        <dbReference type="EMBL" id="BAB05682.1"/>
    </source>
</evidence>
<dbReference type="Pfam" id="PF14690">
    <property type="entry name" value="Zn_ribbon_ISL3"/>
    <property type="match status" value="1"/>
</dbReference>
<dbReference type="EMBL" id="BA000004">
    <property type="protein sequence ID" value="BAB06370.1"/>
    <property type="molecule type" value="Genomic_DNA"/>
</dbReference>
<evidence type="ECO:0000313" key="20">
    <source>
        <dbReference type="EMBL" id="BAB07284.1"/>
    </source>
</evidence>
<dbReference type="PIR" id="C83895">
    <property type="entry name" value="C83895"/>
</dbReference>
<dbReference type="PIR" id="G83797">
    <property type="entry name" value="G83797"/>
</dbReference>
<dbReference type="KEGG" id="bha:BH2477"/>
<feature type="domain" description="Transposase IS204/IS1001/IS1096/IS1165 helix-turn-helix" evidence="2">
    <location>
        <begin position="86"/>
        <end position="135"/>
    </location>
</feature>
<dbReference type="KEGG" id="bha:BH3409"/>
<dbReference type="PIR" id="E83959">
    <property type="entry name" value="E83959"/>
</dbReference>
<evidence type="ECO:0000313" key="11">
    <source>
        <dbReference type="EMBL" id="BAB06191.1"/>
    </source>
</evidence>
<evidence type="ECO:0000259" key="1">
    <source>
        <dbReference type="Pfam" id="PF01610"/>
    </source>
</evidence>
<dbReference type="PANTHER" id="PTHR33498">
    <property type="entry name" value="TRANSPOSASE FOR INSERTION SEQUENCE ELEMENT IS1557"/>
    <property type="match status" value="1"/>
</dbReference>
<reference evidence="20" key="7">
    <citation type="book" date="1999" name="Extremophiles in deep-sea environments" publisher="Springer-Verlag">
        <title>Genome analysis of facultatively alkalihilic Bacillus halodurans C-125.</title>
        <editorList>
            <person name="Horikoshi"/>
            <person name="K. and Tsujii"/>
            <person name="K."/>
        </editorList>
        <authorList>
            <person name="Takami H."/>
        </authorList>
    </citation>
    <scope>NUCLEOTIDE SEQUENCE</scope>
    <source>
        <strain evidence="20">C-125</strain>
    </source>
</reference>
<proteinExistence type="predicted"/>
<reference evidence="20" key="9">
    <citation type="journal article" date="2000" name="Extremophiles">
        <title>Characterization and comparative study of the rrn operons of alkaliphilic Bacillus halodurans C-125.</title>
        <authorList>
            <person name="Nakasone K."/>
            <person name="Masui N."/>
            <person name="Takaki Y."/>
            <person name="Sasaki R."/>
            <person name="Maeno G."/>
            <person name="Sakiyama T."/>
            <person name="Hirama C."/>
            <person name="Fuji F."/>
            <person name="Takami H."/>
        </authorList>
    </citation>
    <scope>NUCLEOTIDE SEQUENCE</scope>
    <source>
        <strain evidence="20">C-125</strain>
    </source>
</reference>
<dbReference type="KEGG" id="bha:BH2978"/>
<dbReference type="KEGG" id="bha:BH1686"/>
<dbReference type="EMBL" id="BA000004">
    <property type="protein sequence ID" value="BAB06641.1"/>
    <property type="molecule type" value="Genomic_DNA"/>
</dbReference>
<dbReference type="KEGG" id="bha:BH3565"/>
<organism evidence="20 21">
    <name type="scientific">Halalkalibacterium halodurans (strain ATCC BAA-125 / DSM 18197 / FERM 7344 / JCM 9153 / C-125)</name>
    <name type="common">Bacillus halodurans</name>
    <dbReference type="NCBI Taxonomy" id="272558"/>
    <lineage>
        <taxon>Bacteria</taxon>
        <taxon>Bacillati</taxon>
        <taxon>Bacillota</taxon>
        <taxon>Bacilli</taxon>
        <taxon>Bacillales</taxon>
        <taxon>Bacillaceae</taxon>
        <taxon>Halalkalibacterium (ex Joshi et al. 2022)</taxon>
    </lineage>
</organism>
<dbReference type="eggNOG" id="COG3464">
    <property type="taxonomic scope" value="Bacteria"/>
</dbReference>
<dbReference type="KEGG" id="bha:BH3247"/>
<sequence length="404" mass="48157">MNFTMNFPGLKDTFITKVEEVGEIVRLYVEMERKVHRCPKCQKRTKKVHDYRIQKIKHLKWFERQTQIFYKRRRYVCACGKRFAENNSFVERYQRTSIEWNQAVAIRAIKGKTFKETAENYGSSATTIVRRFDQISSSEIRPVEELPAIIAIDEYKGDTKEGKYQLIIADAVTKEPLDILPNRYKRTIKDYLRRHGSKVQMVIMDMSPSFKAAVQEALGRPVIIADRFHFCRYIYWALDGVRRRVQKDFHAYDRKKCKRMKHVFHKENSRLTEEERWYLDRYLKMSTELQKAYELKEAYQDWFKRSKEIGATQIERVKKELKAIYKLVKNSGIPEMCRAIGTFENWQTEILNSFAYGYSNGFLEGINNSTKVLKRNAFGFRSYERFRAKILLTHKYKRIGVHIG</sequence>
<evidence type="ECO:0000313" key="14">
    <source>
        <dbReference type="EMBL" id="BAB06370.1"/>
    </source>
</evidence>
<dbReference type="PIR" id="F83860">
    <property type="entry name" value="F83860"/>
</dbReference>
<dbReference type="PIR" id="D83925">
    <property type="entry name" value="D83925"/>
</dbReference>
<evidence type="ECO:0000259" key="2">
    <source>
        <dbReference type="Pfam" id="PF13542"/>
    </source>
</evidence>
<evidence type="ECO:0000313" key="5">
    <source>
        <dbReference type="EMBL" id="BAB04902.1"/>
    </source>
</evidence>
<dbReference type="Pfam" id="PF13542">
    <property type="entry name" value="HTH_Tnp_ISL3"/>
    <property type="match status" value="1"/>
</dbReference>
<keyword evidence="21" id="KW-1185">Reference proteome</keyword>
<evidence type="ECO:0000313" key="18">
    <source>
        <dbReference type="EMBL" id="BAB07128.1"/>
    </source>
</evidence>
<dbReference type="KEGG" id="bha:BH2472"/>
<reference evidence="20" key="5">
    <citation type="journal article" date="1999" name="Extremophiles">
        <title>Sequencing of three lambda clones from the genome of alkaliphilic Bacillus sp. strain C-125.</title>
        <authorList>
            <person name="Takami H."/>
            <person name="Nakasone K."/>
            <person name="Ogasawara N."/>
            <person name="Hirama C."/>
            <person name="Nakamura Y."/>
            <person name="Masui N."/>
            <person name="Fuji F."/>
            <person name="Takaki Y."/>
            <person name="Inoue A."/>
            <person name="Horikoshi K."/>
        </authorList>
    </citation>
    <scope>NUCLEOTIDE SEQUENCE</scope>
    <source>
        <strain evidence="20">C-125</strain>
    </source>
</reference>
<dbReference type="EMBL" id="BA000004">
    <property type="protein sequence ID" value="BAB06360.1"/>
    <property type="molecule type" value="Genomic_DNA"/>
</dbReference>
<dbReference type="InterPro" id="IPR002560">
    <property type="entry name" value="Transposase_DDE"/>
</dbReference>
<dbReference type="KEGG" id="bha:BH1963"/>
<dbReference type="PIR" id="A83947">
    <property type="entry name" value="A83947"/>
</dbReference>
<dbReference type="EMBL" id="BA000004">
    <property type="protein sequence ID" value="BAB04673.1"/>
    <property type="molecule type" value="Genomic_DNA"/>
</dbReference>
<dbReference type="EMBL" id="BA000004">
    <property type="protein sequence ID" value="BAB07128.1"/>
    <property type="molecule type" value="Genomic_DNA"/>
</dbReference>
<dbReference type="KEGG" id="bha:BH2377"/>
<dbReference type="Proteomes" id="UP000001258">
    <property type="component" value="Chromosome"/>
</dbReference>
<dbReference type="Pfam" id="PF01610">
    <property type="entry name" value="DDE_Tnp_ISL3"/>
    <property type="match status" value="1"/>
</dbReference>
<dbReference type="InterPro" id="IPR032877">
    <property type="entry name" value="Transposase_HTH"/>
</dbReference>
<dbReference type="KEGG" id="bha:BH3507"/>
<reference evidence="20" key="4">
    <citation type="journal article" date="1999" name="Extremophiles">
        <title>An improved physical and genetic map of the genome of alkaliphilic Bacillus sp. C-125.</title>
        <authorList>
            <person name="Takami H."/>
            <person name="Nakasone K."/>
            <person name="Hirama C."/>
            <person name="Takaki Y."/>
            <person name="Masui N."/>
            <person name="Fuji F."/>
            <person name="Nakamura Y."/>
            <person name="Inoue A."/>
        </authorList>
    </citation>
    <scope>NUCLEOTIDE SEQUENCE</scope>
    <source>
        <strain evidence="20">C-125</strain>
    </source>
</reference>
<accession>Q9JWR1</accession>
<evidence type="ECO:0000313" key="16">
    <source>
        <dbReference type="EMBL" id="BAB06697.1"/>
    </source>
</evidence>
<dbReference type="PIR" id="H83958">
    <property type="entry name" value="H83958"/>
</dbReference>
<dbReference type="PIR" id="E84095">
    <property type="entry name" value="E84095"/>
</dbReference>
<evidence type="ECO:0000313" key="19">
    <source>
        <dbReference type="EMBL" id="BAB07226.1"/>
    </source>
</evidence>
<evidence type="ECO:0000259" key="3">
    <source>
        <dbReference type="Pfam" id="PF14690"/>
    </source>
</evidence>
<dbReference type="EMBL" id="BA000004">
    <property type="protein sequence ID" value="BAB07284.1"/>
    <property type="molecule type" value="Genomic_DNA"/>
</dbReference>
<dbReference type="HOGENOM" id="CLU_041900_1_1_9"/>
<evidence type="ECO:0000313" key="17">
    <source>
        <dbReference type="EMBL" id="BAB06966.1"/>
    </source>
</evidence>
<dbReference type="PIR" id="B84022">
    <property type="entry name" value="B84022"/>
</dbReference>
<dbReference type="EMBL" id="BA000004">
    <property type="protein sequence ID" value="BAB06191.1"/>
    <property type="molecule type" value="Genomic_DNA"/>
</dbReference>
<dbReference type="PIR" id="B84015">
    <property type="entry name" value="B84015"/>
</dbReference>
<dbReference type="OrthoDB" id="6197054at2"/>
<evidence type="ECO:0000313" key="12">
    <source>
        <dbReference type="EMBL" id="BAB06196.1"/>
    </source>
</evidence>